<evidence type="ECO:0000313" key="2">
    <source>
        <dbReference type="Proteomes" id="UP000652761"/>
    </source>
</evidence>
<keyword evidence="2" id="KW-1185">Reference proteome</keyword>
<accession>A0A843XQY9</accession>
<reference evidence="1" key="1">
    <citation type="submission" date="2017-07" db="EMBL/GenBank/DDBJ databases">
        <title>Taro Niue Genome Assembly and Annotation.</title>
        <authorList>
            <person name="Atibalentja N."/>
            <person name="Keating K."/>
            <person name="Fields C.J."/>
        </authorList>
    </citation>
    <scope>NUCLEOTIDE SEQUENCE</scope>
    <source>
        <strain evidence="1">Niue_2</strain>
        <tissue evidence="1">Leaf</tissue>
    </source>
</reference>
<gene>
    <name evidence="1" type="ORF">Taro_055314</name>
</gene>
<protein>
    <submittedName>
        <fullName evidence="1">Uncharacterized protein</fullName>
    </submittedName>
</protein>
<dbReference type="AlphaFoldDB" id="A0A843XQY9"/>
<sequence>MVFDTLSMRGCHVEWGKHRAMRGLRVLHEGTCVCLGLVLVQWYRRGLVSFLDTLTLRESCRPDEGKTAGDSNL</sequence>
<proteinExistence type="predicted"/>
<dbReference type="Proteomes" id="UP000652761">
    <property type="component" value="Unassembled WGS sequence"/>
</dbReference>
<name>A0A843XQY9_COLES</name>
<organism evidence="1 2">
    <name type="scientific">Colocasia esculenta</name>
    <name type="common">Wild taro</name>
    <name type="synonym">Arum esculentum</name>
    <dbReference type="NCBI Taxonomy" id="4460"/>
    <lineage>
        <taxon>Eukaryota</taxon>
        <taxon>Viridiplantae</taxon>
        <taxon>Streptophyta</taxon>
        <taxon>Embryophyta</taxon>
        <taxon>Tracheophyta</taxon>
        <taxon>Spermatophyta</taxon>
        <taxon>Magnoliopsida</taxon>
        <taxon>Liliopsida</taxon>
        <taxon>Araceae</taxon>
        <taxon>Aroideae</taxon>
        <taxon>Colocasieae</taxon>
        <taxon>Colocasia</taxon>
    </lineage>
</organism>
<comment type="caution">
    <text evidence="1">The sequence shown here is derived from an EMBL/GenBank/DDBJ whole genome shotgun (WGS) entry which is preliminary data.</text>
</comment>
<dbReference type="EMBL" id="NMUH01012516">
    <property type="protein sequence ID" value="MQM22264.1"/>
    <property type="molecule type" value="Genomic_DNA"/>
</dbReference>
<evidence type="ECO:0000313" key="1">
    <source>
        <dbReference type="EMBL" id="MQM22264.1"/>
    </source>
</evidence>